<proteinExistence type="predicted"/>
<reference evidence="3" key="1">
    <citation type="submission" date="2014-09" db="EMBL/GenBank/DDBJ databases">
        <authorList>
            <person name="Mudge J."/>
            <person name="Ramaraj T."/>
            <person name="Lindquist I.E."/>
            <person name="Bharti A.K."/>
            <person name="Sundararajan A."/>
            <person name="Cameron C.T."/>
            <person name="Woodward J.E."/>
            <person name="May G.D."/>
            <person name="Brubaker C."/>
            <person name="Broadhvest J."/>
            <person name="Wilkins T.A."/>
        </authorList>
    </citation>
    <scope>NUCLEOTIDE SEQUENCE</scope>
    <source>
        <strain evidence="3">cv. AKA8401</strain>
    </source>
</reference>
<gene>
    <name evidence="2" type="ORF">F383_07424</name>
</gene>
<keyword evidence="1" id="KW-0472">Membrane</keyword>
<evidence type="ECO:0000313" key="3">
    <source>
        <dbReference type="Proteomes" id="UP000032142"/>
    </source>
</evidence>
<dbReference type="AlphaFoldDB" id="A0A0B0PJC3"/>
<sequence>MKQLKFLLCPNSPFVWDGNGFSQCFDDLVLGFGINAASIAVICIVGIMRRRARTNWTVNSSLYKNIFVSFPSY</sequence>
<feature type="transmembrane region" description="Helical" evidence="1">
    <location>
        <begin position="28"/>
        <end position="48"/>
    </location>
</feature>
<evidence type="ECO:0000313" key="2">
    <source>
        <dbReference type="EMBL" id="KHG26563.1"/>
    </source>
</evidence>
<protein>
    <submittedName>
        <fullName evidence="2">Uncharacterized protein</fullName>
    </submittedName>
</protein>
<keyword evidence="3" id="KW-1185">Reference proteome</keyword>
<evidence type="ECO:0000256" key="1">
    <source>
        <dbReference type="SAM" id="Phobius"/>
    </source>
</evidence>
<keyword evidence="1" id="KW-1133">Transmembrane helix</keyword>
<keyword evidence="1" id="KW-0812">Transmembrane</keyword>
<dbReference type="EMBL" id="KN437290">
    <property type="protein sequence ID" value="KHG26563.1"/>
    <property type="molecule type" value="Genomic_DNA"/>
</dbReference>
<accession>A0A0B0PJC3</accession>
<dbReference type="Proteomes" id="UP000032142">
    <property type="component" value="Unassembled WGS sequence"/>
</dbReference>
<name>A0A0B0PJC3_GOSAR</name>
<organism evidence="2 3">
    <name type="scientific">Gossypium arboreum</name>
    <name type="common">Tree cotton</name>
    <name type="synonym">Gossypium nanking</name>
    <dbReference type="NCBI Taxonomy" id="29729"/>
    <lineage>
        <taxon>Eukaryota</taxon>
        <taxon>Viridiplantae</taxon>
        <taxon>Streptophyta</taxon>
        <taxon>Embryophyta</taxon>
        <taxon>Tracheophyta</taxon>
        <taxon>Spermatophyta</taxon>
        <taxon>Magnoliopsida</taxon>
        <taxon>eudicotyledons</taxon>
        <taxon>Gunneridae</taxon>
        <taxon>Pentapetalae</taxon>
        <taxon>rosids</taxon>
        <taxon>malvids</taxon>
        <taxon>Malvales</taxon>
        <taxon>Malvaceae</taxon>
        <taxon>Malvoideae</taxon>
        <taxon>Gossypium</taxon>
    </lineage>
</organism>